<evidence type="ECO:0000313" key="6">
    <source>
        <dbReference type="Proteomes" id="UP000659654"/>
    </source>
</evidence>
<dbReference type="SMART" id="SM00020">
    <property type="entry name" value="Tryp_SPc"/>
    <property type="match status" value="1"/>
</dbReference>
<dbReference type="SUPFAM" id="SSF50494">
    <property type="entry name" value="Trypsin-like serine proteases"/>
    <property type="match status" value="1"/>
</dbReference>
<dbReference type="SMR" id="A0A1I7S5L7"/>
<evidence type="ECO:0000313" key="5">
    <source>
        <dbReference type="Proteomes" id="UP000095284"/>
    </source>
</evidence>
<gene>
    <name evidence="3" type="ORF">BXYJ_LOCUS12512</name>
</gene>
<evidence type="ECO:0000256" key="1">
    <source>
        <dbReference type="ARBA" id="ARBA00023157"/>
    </source>
</evidence>
<dbReference type="Proteomes" id="UP000659654">
    <property type="component" value="Unassembled WGS sequence"/>
</dbReference>
<dbReference type="GO" id="GO:0006508">
    <property type="term" value="P:proteolysis"/>
    <property type="evidence" value="ECO:0007669"/>
    <property type="project" value="InterPro"/>
</dbReference>
<dbReference type="OrthoDB" id="6380398at2759"/>
<dbReference type="WBParaSite" id="BXY_0830200.1">
    <property type="protein sequence ID" value="BXY_0830200.1"/>
    <property type="gene ID" value="BXY_0830200"/>
</dbReference>
<feature type="domain" description="Peptidase S1" evidence="2">
    <location>
        <begin position="1"/>
        <end position="256"/>
    </location>
</feature>
<dbReference type="AlphaFoldDB" id="A0A1I7S5L7"/>
<dbReference type="EMBL" id="CAJFCV020000005">
    <property type="protein sequence ID" value="CAG9124849.1"/>
    <property type="molecule type" value="Genomic_DNA"/>
</dbReference>
<evidence type="ECO:0000313" key="7">
    <source>
        <dbReference type="WBParaSite" id="BXY_0830200.1"/>
    </source>
</evidence>
<dbReference type="InterPro" id="IPR009003">
    <property type="entry name" value="Peptidase_S1_PA"/>
</dbReference>
<dbReference type="Proteomes" id="UP000582659">
    <property type="component" value="Unassembled WGS sequence"/>
</dbReference>
<proteinExistence type="predicted"/>
<dbReference type="GO" id="GO:0004252">
    <property type="term" value="F:serine-type endopeptidase activity"/>
    <property type="evidence" value="ECO:0007669"/>
    <property type="project" value="InterPro"/>
</dbReference>
<dbReference type="InterPro" id="IPR043504">
    <property type="entry name" value="Peptidase_S1_PA_chymotrypsin"/>
</dbReference>
<dbReference type="Gene3D" id="2.40.10.10">
    <property type="entry name" value="Trypsin-like serine proteases"/>
    <property type="match status" value="1"/>
</dbReference>
<reference evidence="7" key="1">
    <citation type="submission" date="2016-11" db="UniProtKB">
        <authorList>
            <consortium name="WormBaseParasite"/>
        </authorList>
    </citation>
    <scope>IDENTIFICATION</scope>
</reference>
<keyword evidence="6" id="KW-1185">Reference proteome</keyword>
<dbReference type="Proteomes" id="UP000095284">
    <property type="component" value="Unplaced"/>
</dbReference>
<dbReference type="PROSITE" id="PS50240">
    <property type="entry name" value="TRYPSIN_DOM"/>
    <property type="match status" value="1"/>
</dbReference>
<evidence type="ECO:0000313" key="4">
    <source>
        <dbReference type="EMBL" id="CAG9124849.1"/>
    </source>
</evidence>
<accession>A0A1I7S5L7</accession>
<protein>
    <submittedName>
        <fullName evidence="3">(pine wood nematode) hypothetical protein</fullName>
    </submittedName>
    <submittedName>
        <fullName evidence="7">Peptidase S1 domain-containing protein</fullName>
    </submittedName>
</protein>
<evidence type="ECO:0000259" key="2">
    <source>
        <dbReference type="PROSITE" id="PS50240"/>
    </source>
</evidence>
<name>A0A1I7S5L7_BURXY</name>
<evidence type="ECO:0000313" key="3">
    <source>
        <dbReference type="EMBL" id="CAD5232421.1"/>
    </source>
</evidence>
<dbReference type="Pfam" id="PF00089">
    <property type="entry name" value="Trypsin"/>
    <property type="match status" value="1"/>
</dbReference>
<sequence length="256" mass="28323">MRLSARSIDSQVSKSVDAKRVVEIYPLKNDTTQGKHPCSGVLLAGDIVATASHCFLDFFLQRGQRYYVKLGDQESLAARLYYQNYAQPCRDTGILILEKNLTTPSVPLYVRCGAEWRAGNCTGYGYGLTEHNTSSTEVREVPYKVENSTQDELKHDTCSVASYLTKAKPCFGDSGGPTICNVDGKSVFVGVLSRGLPPANRKKEMEKTKDPLAQCKICVAAGLANTNALMLLLKEIPKDDREYIFSRIKHLNCNVE</sequence>
<keyword evidence="1" id="KW-1015">Disulfide bond</keyword>
<dbReference type="PANTHER" id="PTHR24253">
    <property type="entry name" value="TRANSMEMBRANE PROTEASE SERINE"/>
    <property type="match status" value="1"/>
</dbReference>
<dbReference type="EMBL" id="CAJFDI010000005">
    <property type="protein sequence ID" value="CAD5232421.1"/>
    <property type="molecule type" value="Genomic_DNA"/>
</dbReference>
<organism evidence="5 7">
    <name type="scientific">Bursaphelenchus xylophilus</name>
    <name type="common">Pinewood nematode worm</name>
    <name type="synonym">Aphelenchoides xylophilus</name>
    <dbReference type="NCBI Taxonomy" id="6326"/>
    <lineage>
        <taxon>Eukaryota</taxon>
        <taxon>Metazoa</taxon>
        <taxon>Ecdysozoa</taxon>
        <taxon>Nematoda</taxon>
        <taxon>Chromadorea</taxon>
        <taxon>Rhabditida</taxon>
        <taxon>Tylenchina</taxon>
        <taxon>Tylenchomorpha</taxon>
        <taxon>Aphelenchoidea</taxon>
        <taxon>Aphelenchoididae</taxon>
        <taxon>Bursaphelenchus</taxon>
    </lineage>
</organism>
<dbReference type="InterPro" id="IPR001254">
    <property type="entry name" value="Trypsin_dom"/>
</dbReference>
<reference evidence="4" key="2">
    <citation type="submission" date="2020-08" db="EMBL/GenBank/DDBJ databases">
        <authorList>
            <person name="Kikuchi T."/>
        </authorList>
    </citation>
    <scope>NUCLEOTIDE SEQUENCE</scope>
    <source>
        <strain evidence="3">Ka4C1</strain>
    </source>
</reference>